<evidence type="ECO:0000256" key="21">
    <source>
        <dbReference type="ARBA" id="ARBA00023303"/>
    </source>
</evidence>
<dbReference type="SUPFAM" id="SSF56112">
    <property type="entry name" value="Protein kinase-like (PK-like)"/>
    <property type="match status" value="4"/>
</dbReference>
<dbReference type="Pfam" id="PF00858">
    <property type="entry name" value="ASC"/>
    <property type="match status" value="1"/>
</dbReference>
<keyword evidence="16" id="KW-0915">Sodium</keyword>
<evidence type="ECO:0000256" key="24">
    <source>
        <dbReference type="SAM" id="MobiDB-lite"/>
    </source>
</evidence>
<proteinExistence type="inferred from homology"/>
<keyword evidence="20" id="KW-0539">Nucleus</keyword>
<evidence type="ECO:0000256" key="11">
    <source>
        <dbReference type="ARBA" id="ARBA00022723"/>
    </source>
</evidence>
<dbReference type="Gene3D" id="2.130.10.10">
    <property type="entry name" value="YVTN repeat-like/Quinoprotein amine dehydrogenase"/>
    <property type="match status" value="3"/>
</dbReference>
<evidence type="ECO:0000256" key="22">
    <source>
        <dbReference type="PROSITE-ProRule" id="PRU00042"/>
    </source>
</evidence>
<evidence type="ECO:0000256" key="5">
    <source>
        <dbReference type="ARBA" id="ARBA00022448"/>
    </source>
</evidence>
<dbReference type="Pfam" id="PF02958">
    <property type="entry name" value="EcKL"/>
    <property type="match status" value="5"/>
</dbReference>
<dbReference type="SMART" id="SM00587">
    <property type="entry name" value="CHK"/>
    <property type="match status" value="3"/>
</dbReference>
<protein>
    <recommendedName>
        <fullName evidence="25">C2H2-type domain-containing protein</fullName>
    </recommendedName>
</protein>
<name>A0A182NEB6_9DIPT</name>
<keyword evidence="7" id="KW-0690">Ribosome biogenesis</keyword>
<dbReference type="PANTHER" id="PTHR11012">
    <property type="entry name" value="PROTEIN KINASE-LIKE DOMAIN-CONTAINING"/>
    <property type="match status" value="1"/>
</dbReference>
<dbReference type="FunFam" id="3.30.160.60:FF:000446">
    <property type="entry name" value="Zinc finger protein"/>
    <property type="match status" value="1"/>
</dbReference>
<keyword evidence="12" id="KW-0677">Repeat</keyword>
<dbReference type="GO" id="GO:0005776">
    <property type="term" value="C:autophagosome"/>
    <property type="evidence" value="ECO:0007669"/>
    <property type="project" value="UniProtKB-SubCell"/>
</dbReference>
<dbReference type="SMART" id="SM00355">
    <property type="entry name" value="ZnF_C2H2"/>
    <property type="match status" value="8"/>
</dbReference>
<feature type="domain" description="C2H2-type" evidence="25">
    <location>
        <begin position="2211"/>
        <end position="2239"/>
    </location>
</feature>
<evidence type="ECO:0000313" key="27">
    <source>
        <dbReference type="Proteomes" id="UP000075884"/>
    </source>
</evidence>
<dbReference type="InterPro" id="IPR015897">
    <property type="entry name" value="CHK_kinase-like"/>
</dbReference>
<keyword evidence="19 23" id="KW-0739">Sodium transport</keyword>
<dbReference type="InterPro" id="IPR036322">
    <property type="entry name" value="WD40_repeat_dom_sf"/>
</dbReference>
<evidence type="ECO:0000256" key="19">
    <source>
        <dbReference type="ARBA" id="ARBA00023201"/>
    </source>
</evidence>
<evidence type="ECO:0000256" key="1">
    <source>
        <dbReference type="ARBA" id="ARBA00004141"/>
    </source>
</evidence>
<reference evidence="26" key="2">
    <citation type="submission" date="2020-05" db="UniProtKB">
        <authorList>
            <consortium name="EnsemblMetazoa"/>
        </authorList>
    </citation>
    <scope>IDENTIFICATION</scope>
    <source>
        <strain evidence="26">WRAIR2</strain>
    </source>
</reference>
<keyword evidence="6 23" id="KW-0894">Sodium channel</keyword>
<comment type="similarity">
    <text evidence="4 23">Belongs to the amiloride-sensitive sodium channel (TC 1.A.6) family.</text>
</comment>
<keyword evidence="9" id="KW-0853">WD repeat</keyword>
<evidence type="ECO:0000256" key="23">
    <source>
        <dbReference type="RuleBase" id="RU000679"/>
    </source>
</evidence>
<evidence type="ECO:0000256" key="15">
    <source>
        <dbReference type="ARBA" id="ARBA00022989"/>
    </source>
</evidence>
<keyword evidence="5 23" id="KW-0813">Transport</keyword>
<dbReference type="InterPro" id="IPR013087">
    <property type="entry name" value="Znf_C2H2_type"/>
</dbReference>
<feature type="domain" description="C2H2-type" evidence="25">
    <location>
        <begin position="2353"/>
        <end position="2381"/>
    </location>
</feature>
<dbReference type="InterPro" id="IPR057644">
    <property type="entry name" value="Beta-prop_WDR75_2nd"/>
</dbReference>
<accession>A0A182NEB6</accession>
<evidence type="ECO:0000256" key="12">
    <source>
        <dbReference type="ARBA" id="ARBA00022737"/>
    </source>
</evidence>
<evidence type="ECO:0000256" key="6">
    <source>
        <dbReference type="ARBA" id="ARBA00022461"/>
    </source>
</evidence>
<dbReference type="PROSITE" id="PS50157">
    <property type="entry name" value="ZINC_FINGER_C2H2_2"/>
    <property type="match status" value="7"/>
</dbReference>
<evidence type="ECO:0000256" key="10">
    <source>
        <dbReference type="ARBA" id="ARBA00022692"/>
    </source>
</evidence>
<dbReference type="Pfam" id="PF23769">
    <property type="entry name" value="Beta-prop_WDR75_2nd"/>
    <property type="match status" value="2"/>
</dbReference>
<evidence type="ECO:0000256" key="3">
    <source>
        <dbReference type="ARBA" id="ARBA00004604"/>
    </source>
</evidence>
<dbReference type="GO" id="GO:0016020">
    <property type="term" value="C:membrane"/>
    <property type="evidence" value="ECO:0007669"/>
    <property type="project" value="UniProtKB-SubCell"/>
</dbReference>
<evidence type="ECO:0000256" key="2">
    <source>
        <dbReference type="ARBA" id="ARBA00004419"/>
    </source>
</evidence>
<dbReference type="InterPro" id="IPR001680">
    <property type="entry name" value="WD40_rpt"/>
</dbReference>
<sequence length="3500" mass="400107">MASGANGEQAKEATEQTPGAYLEVDDGLRMRRVAGGCMVQHPPLFSPDGNLLFVIYENTIQGFNVTTGELMHNYTNSANESRLIGMVIDSTNSKYIYGCTVDGCIISWKIDSGVLCEKLEVVENKRFHVESFHILYGSEDASSFLIFGKTSKRIFVQYCPRSKRTLGVVNVKLQSNSIERVQEKGDERIVCAPGGYGLNYFAFIAVDRWYWCILKGKAIVDSRPHSNSSEPLIVTCHPLEAIIAVGDRIGRIVLYRNFLQRRNPIPETYHWHPFPVKTLAFGNSGTHFYSGGSECVLVKWIVGKHEKTDVIPRLPDTILHVAVGPENLKLVVCTADNGIQIFNALHKQTAIVQSFSRITNHATEDNIFPAGLRVNPRTQAIVLNGREGCIQFFSTYTKSLLYTLDITLRNKNVNEGNVVIHNTVVTNVAVNAYWLATVESWNDHQYSMETRLKFWKYDESRQTYSLSTHLENVHHGGVSDIAFSSSTRERDLQCATAGRDRRIKVWSLEGIETSDGGEKLAWICVGSVQHRNLPVKSISFSQDASILAGGFGNVLCSWNTETLQLKCALSAPGGYDGCVNRVLVKLPAATKEKTGTNIPSKKSQKSYDESRLKTTTEMIALMNGKEKCSILKNGTNSGNQLKRFIDARKSINYPTTKHLSEECKKLIMHKAVGNVQMNMAHRIDIYRALKICCRTTEDTRNRMKQKMFASTKRSTPKINHRLHKLVQNMDTSVRFRGYRKLSNYDRRRLVSAAFDKAFEDVFDSQTHKNTPSEKKDSVQHTPPREIRTAEPIKSFAQIQKVLFCHGQFSHLLVVCTENRLIVWNLLSLKIQVSALLTIDQIALDPFTNLIAAFTKDNEIYVFLPNIPMPLYHRIGMPKVFGAVWIPRRYPRSQSFNVDWQATSQLFFLNEKQELLQLVSDSDEESLGPVVCMNESPIGPNTPFAAMLVKQTNGSNVQPFSSGLLHSATTLGSKANSTVKEIISSSSHTMAPISLLCKDFLRSLLVVEERRTKDQRKAVRAGKTKPAADGDSDTVSDPEAEQDNSDGEDSSTVRLNGKQSSRQKVHTVLDQMSKTAKRADISIEEDVKLRKLFEEPMDIILRKQSVWRVNFAEMDAETSSQFRNSDIIFSQEDLEQIWKNYLLFKNSTSNEDCLPDKICARIRLFQKNRVGYLGDHFILELSADGGQSMELFVKTASTPIPALSSYLQAIGTAHKESRMYSELLPQLGRFFRVAPSCFFAGTPPENQVLVLENLKQQGFQTVASVASGILDTAHLNHALATLAKFHSATLLLEEEKGISLLVQFPVLLEENAWIQKQNNPRVEELDNAIEVLLALVQTVERDNAQLTTILEKVPSFVKQIYELVKPSSEFRNVACHGDLWASNVMFRYDDNNLQVPLECLLIDFQFTRYAPPAYDVNMLITLTTTGEFRRQQYDDLIAYYYQCLETELKKHPTLHTVAKPLYRKEQFLASCQLYRTSAMIDNFLMNHVTLLPRCYVDEIFSSPESYLRFSGSEKIKLCLEVLQNDSVYRERITGIIRDLIALLQGEKIMDNCIQGVVSNEDVRVVVESSKQCQAKVISYCLKRLSDEPIGYLADHLTLLVDVEEEEDDAISIDDKQQGGHQTTHQPVGRRASFFVKMLPESNPKLAEYIAEMGCFAKEIFVYSKLLPALSRHSRGIDNFVANTYLTKPGKLIVFEDLKQQGYSMMINGGTSLLNQAHIETALKTIAKLHAMSFIYEERTKTSLADASQSLSEDGTCMLQENVYINRDTYVRTTNLENCIQVMCEVAKRIDKYRESPHLGHILERIPITVRRIYELAKPSHSFRNVLNHGDLWCNNILFKYEAKVNGTTAAHPVDAKLVDFQFSRIAPPAYDVMALIMISTLSGFRDPLLEQWKNLYYNQLASYLEANDLEVETILPRSVFLDSCEHYHLAGLIESCMYFHWPPEQDCYERNETVEDDFDCKNNSAVFVRASIKGFEKYEHYRVRIKTNRTFKITTRCEFQAEECYDNIQTNEAIQLGDIYSQLTQLPLPKQGAAWTNNQQICEEVCSRCVAVLKEFYLFRMKALKAHEELQTKANIAKIINNLEQSSVGSVRAEQIDEDFANTGVEFSDEKTECSPNEATAGPFSCKICKKLFKKRKLLARHEEIHSCDRKYHCRYCEKDFVAKVSCYNHELKKHRKQFKPDAEQPSVGCKIYPEKNKPTDSKKQQQQKQHFQCDLCTKSFTRKSSLNDHKLVLHAGMRLHSCHICNRAFGKEGSLKTHLALHFGKKYRCKLCSKTFAKASFLRNHLEEHEIPETRRKYTCSVCSKTFTAISHLNDHELVHSDKRPHTCNLCSKSFRQKQQLKVHTYIHYGKPFPCGDCDATYTSRSRLQNHVQKHHQQPRESCGANKSLDIAADTSNVFQPDFGDKAVNEDLLNEICYQIDSNPIILENIEAGLEENEIVDLVKCYIQDKRNRVNGKFRLVSYQVRRLSEEPVGYLGDHYLLDVNLREKMVHYTPEEEENYAEEEYISFFLKVIPENVPKLAEYIKEMGCFRKEILLYKHVIPRLQDVMIGTKPFVPTAYFTKDERMIVFENLKTEGYSIVEGTENLLDFDHLKVALQAVAKLHVSSLILEERSKTAIPKIFVGYLNENAYVDNDDHVRKVNLENAIQVLCEMIKRIDEYATSDRLEEILRKVPDILRKIYDYSKPSTVFRNVLNHGDLWCNNVMFRYEMIPTRVEGCIDSEGHLAEGRKVTTDREVQAEAVADTDIAPKHPFVSNGERRRRKRSSIKKPNPCEVLNLGNWSAPGGARPSSCILIDFQIARYAPPAYDVMSLLTSTTTRTFRKRYLEDLLDAYYDALQAELDWFHRDIREVFPNGFESYRDSCDQYQLAGLIDSVLYRHVTMLPMELVARCREEHRLPGTVGSQCQTGPQSAKLDICLEAWTQFDEYRLFMTDMLSDLVDKYILQLIPVEAKLIDFQLARYAPPALDVWTLIMLCSVRDFRQQHLQPLLDTYYNTLRDLLISNKMNIEMFISNAEYDSSCAHFALAGLIESLLFSHLTLLPKQAAKDMLQSSQDFDSFLRGEAKQRICLHSYEKDAVYRDRMSELLKELVESFLIDASLEAFQTSAISFVVETSYRDWNTRFPSIVVCEMRNMERIQAIADELWGEDHDFAMEEVLNEIGYFRGESYHTVNECAGEDMAENCFFNNFTAYAELVRSACVETLEDCYWNDKPFDCCRYFQPMETELGLCYAVNSLQTSAKHPIKMNMISNKHTGPGKLTITVLTEAYVYTIGEEEVPNLITPKSDVLLVDHYIAYKRHISIKDIENDSEAKQVSVSQRKCRFPDENILDVHHYYSYSACSVQCRKDKQMKICNCTSHLMPNTDPYLKCNMSGLICLNEHYEDLTIVIPKWSVGRRGVVCDCLPSCTEVDIGIVHDSRESIFDSDRRYSTIEIQLSALPTERYKRNVVRGRLDLYPLEALLDFLWALVYFHLWKFSIISPCDRMEHDTQAILNKLTEVPRKF</sequence>
<reference evidence="27" key="1">
    <citation type="submission" date="2013-03" db="EMBL/GenBank/DDBJ databases">
        <title>The Genome Sequence of Anopheles dirus WRAIR2.</title>
        <authorList>
            <consortium name="The Broad Institute Genomics Platform"/>
            <person name="Neafsey D.E."/>
            <person name="Walton C."/>
            <person name="Walker B."/>
            <person name="Young S.K."/>
            <person name="Zeng Q."/>
            <person name="Gargeya S."/>
            <person name="Fitzgerald M."/>
            <person name="Haas B."/>
            <person name="Abouelleil A."/>
            <person name="Allen A.W."/>
            <person name="Alvarado L."/>
            <person name="Arachchi H.M."/>
            <person name="Berlin A.M."/>
            <person name="Chapman S.B."/>
            <person name="Gainer-Dewar J."/>
            <person name="Goldberg J."/>
            <person name="Griggs A."/>
            <person name="Gujja S."/>
            <person name="Hansen M."/>
            <person name="Howarth C."/>
            <person name="Imamovic A."/>
            <person name="Ireland A."/>
            <person name="Larimer J."/>
            <person name="McCowan C."/>
            <person name="Murphy C."/>
            <person name="Pearson M."/>
            <person name="Poon T.W."/>
            <person name="Priest M."/>
            <person name="Roberts A."/>
            <person name="Saif S."/>
            <person name="Shea T."/>
            <person name="Sisk P."/>
            <person name="Sykes S."/>
            <person name="Wortman J."/>
            <person name="Nusbaum C."/>
            <person name="Birren B."/>
        </authorList>
    </citation>
    <scope>NUCLEOTIDE SEQUENCE [LARGE SCALE GENOMIC DNA]</scope>
    <source>
        <strain evidence="27">WRAIR2</strain>
    </source>
</reference>
<evidence type="ECO:0000256" key="7">
    <source>
        <dbReference type="ARBA" id="ARBA00022517"/>
    </source>
</evidence>
<feature type="compositionally biased region" description="Basic and acidic residues" evidence="24">
    <location>
        <begin position="770"/>
        <end position="784"/>
    </location>
</feature>
<feature type="compositionally biased region" description="Acidic residues" evidence="24">
    <location>
        <begin position="1029"/>
        <end position="1048"/>
    </location>
</feature>
<dbReference type="Pfam" id="PF23869">
    <property type="entry name" value="Beta-prop_WDR75_1st"/>
    <property type="match status" value="1"/>
</dbReference>
<evidence type="ECO:0000313" key="26">
    <source>
        <dbReference type="EnsemblMetazoa" id="ADIR005980-PA"/>
    </source>
</evidence>
<feature type="compositionally biased region" description="Polar residues" evidence="24">
    <location>
        <begin position="1049"/>
        <end position="1061"/>
    </location>
</feature>
<evidence type="ECO:0000256" key="20">
    <source>
        <dbReference type="ARBA" id="ARBA00023242"/>
    </source>
</evidence>
<dbReference type="STRING" id="7168.A0A182NEB6"/>
<keyword evidence="10 23" id="KW-0812">Transmembrane</keyword>
<feature type="domain" description="C2H2-type" evidence="25">
    <location>
        <begin position="2267"/>
        <end position="2294"/>
    </location>
</feature>
<keyword evidence="18" id="KW-0472">Membrane</keyword>
<evidence type="ECO:0000256" key="9">
    <source>
        <dbReference type="ARBA" id="ARBA00022574"/>
    </source>
</evidence>
<evidence type="ECO:0000256" key="13">
    <source>
        <dbReference type="ARBA" id="ARBA00022771"/>
    </source>
</evidence>
<feature type="domain" description="C2H2-type" evidence="25">
    <location>
        <begin position="2298"/>
        <end position="2325"/>
    </location>
</feature>
<comment type="subcellular location">
    <subcellularLocation>
        <location evidence="2">Cytoplasmic vesicle</location>
        <location evidence="2">Autophagosome</location>
    </subcellularLocation>
    <subcellularLocation>
        <location evidence="1">Membrane</location>
        <topology evidence="1">Multi-pass membrane protein</topology>
    </subcellularLocation>
    <subcellularLocation>
        <location evidence="3">Nucleus</location>
        <location evidence="3">Nucleolus</location>
    </subcellularLocation>
</comment>
<evidence type="ECO:0000256" key="8">
    <source>
        <dbReference type="ARBA" id="ARBA00022552"/>
    </source>
</evidence>
<dbReference type="PANTHER" id="PTHR11012:SF48">
    <property type="entry name" value="CHK KINASE-LIKE DOMAIN-CONTAINING PROTEIN-RELATED"/>
    <property type="match status" value="1"/>
</dbReference>
<keyword evidence="11" id="KW-0479">Metal-binding</keyword>
<dbReference type="InterPro" id="IPR015943">
    <property type="entry name" value="WD40/YVTN_repeat-like_dom_sf"/>
</dbReference>
<evidence type="ECO:0000256" key="17">
    <source>
        <dbReference type="ARBA" id="ARBA00023065"/>
    </source>
</evidence>
<organism evidence="26 27">
    <name type="scientific">Anopheles dirus</name>
    <dbReference type="NCBI Taxonomy" id="7168"/>
    <lineage>
        <taxon>Eukaryota</taxon>
        <taxon>Metazoa</taxon>
        <taxon>Ecdysozoa</taxon>
        <taxon>Arthropoda</taxon>
        <taxon>Hexapoda</taxon>
        <taxon>Insecta</taxon>
        <taxon>Pterygota</taxon>
        <taxon>Neoptera</taxon>
        <taxon>Endopterygota</taxon>
        <taxon>Diptera</taxon>
        <taxon>Nematocera</taxon>
        <taxon>Culicoidea</taxon>
        <taxon>Culicidae</taxon>
        <taxon>Anophelinae</taxon>
        <taxon>Anopheles</taxon>
    </lineage>
</organism>
<dbReference type="SUPFAM" id="SSF57667">
    <property type="entry name" value="beta-beta-alpha zinc fingers"/>
    <property type="match status" value="5"/>
</dbReference>
<dbReference type="InterPro" id="IPR001873">
    <property type="entry name" value="ENaC"/>
</dbReference>
<feature type="region of interest" description="Disordered" evidence="24">
    <location>
        <begin position="765"/>
        <end position="784"/>
    </location>
</feature>
<dbReference type="SMART" id="SM00320">
    <property type="entry name" value="WD40"/>
    <property type="match status" value="6"/>
</dbReference>
<dbReference type="InterPro" id="IPR011009">
    <property type="entry name" value="Kinase-like_dom_sf"/>
</dbReference>
<keyword evidence="8" id="KW-0698">rRNA processing</keyword>
<dbReference type="GO" id="GO:0005272">
    <property type="term" value="F:sodium channel activity"/>
    <property type="evidence" value="ECO:0007669"/>
    <property type="project" value="UniProtKB-KW"/>
</dbReference>
<feature type="domain" description="C2H2-type" evidence="25">
    <location>
        <begin position="2240"/>
        <end position="2267"/>
    </location>
</feature>
<evidence type="ECO:0000259" key="25">
    <source>
        <dbReference type="PROSITE" id="PS50157"/>
    </source>
</evidence>
<dbReference type="InterPro" id="IPR036236">
    <property type="entry name" value="Znf_C2H2_sf"/>
</dbReference>
<keyword evidence="27" id="KW-1185">Reference proteome</keyword>
<dbReference type="GO" id="GO:0008270">
    <property type="term" value="F:zinc ion binding"/>
    <property type="evidence" value="ECO:0007669"/>
    <property type="project" value="UniProtKB-KW"/>
</dbReference>
<feature type="domain" description="C2H2-type" evidence="25">
    <location>
        <begin position="2123"/>
        <end position="2150"/>
    </location>
</feature>
<keyword evidence="14" id="KW-0862">Zinc</keyword>
<feature type="domain" description="C2H2-type" evidence="25">
    <location>
        <begin position="2326"/>
        <end position="2353"/>
    </location>
</feature>
<dbReference type="Gene3D" id="3.90.1200.10">
    <property type="match status" value="3"/>
</dbReference>
<evidence type="ECO:0000256" key="18">
    <source>
        <dbReference type="ARBA" id="ARBA00023136"/>
    </source>
</evidence>
<keyword evidence="17 23" id="KW-0406">Ion transport</keyword>
<dbReference type="VEuPathDB" id="VectorBase:ADIR005980"/>
<keyword evidence="13 22" id="KW-0863">Zinc-finger</keyword>
<dbReference type="SUPFAM" id="SSF50998">
    <property type="entry name" value="Quinoprotein alcohol dehydrogenase-like"/>
    <property type="match status" value="1"/>
</dbReference>
<dbReference type="SUPFAM" id="SSF50978">
    <property type="entry name" value="WD40 repeat-like"/>
    <property type="match status" value="1"/>
</dbReference>
<dbReference type="Proteomes" id="UP000075884">
    <property type="component" value="Unassembled WGS sequence"/>
</dbReference>
<dbReference type="Pfam" id="PF00096">
    <property type="entry name" value="zf-C2H2"/>
    <property type="match status" value="1"/>
</dbReference>
<dbReference type="InterPro" id="IPR011047">
    <property type="entry name" value="Quinoprotein_ADH-like_sf"/>
</dbReference>
<dbReference type="Gene3D" id="3.30.160.60">
    <property type="entry name" value="Classic Zinc Finger"/>
    <property type="match status" value="5"/>
</dbReference>
<feature type="region of interest" description="Disordered" evidence="24">
    <location>
        <begin position="1011"/>
        <end position="1065"/>
    </location>
</feature>
<evidence type="ECO:0000256" key="14">
    <source>
        <dbReference type="ARBA" id="ARBA00022833"/>
    </source>
</evidence>
<dbReference type="InterPro" id="IPR004119">
    <property type="entry name" value="EcKL"/>
</dbReference>
<keyword evidence="21 23" id="KW-0407">Ion channel</keyword>
<evidence type="ECO:0000256" key="16">
    <source>
        <dbReference type="ARBA" id="ARBA00023053"/>
    </source>
</evidence>
<keyword evidence="15" id="KW-1133">Transmembrane helix</keyword>
<evidence type="ECO:0000256" key="4">
    <source>
        <dbReference type="ARBA" id="ARBA00007193"/>
    </source>
</evidence>
<dbReference type="EnsemblMetazoa" id="ADIR005980-RA">
    <property type="protein sequence ID" value="ADIR005980-PA"/>
    <property type="gene ID" value="ADIR005980"/>
</dbReference>
<dbReference type="GO" id="GO:0005634">
    <property type="term" value="C:nucleus"/>
    <property type="evidence" value="ECO:0007669"/>
    <property type="project" value="UniProtKB-ARBA"/>
</dbReference>
<dbReference type="PROSITE" id="PS00028">
    <property type="entry name" value="ZINC_FINGER_C2H2_1"/>
    <property type="match status" value="7"/>
</dbReference>